<dbReference type="Gene3D" id="3.40.50.970">
    <property type="match status" value="2"/>
</dbReference>
<dbReference type="PROSITE" id="PS00187">
    <property type="entry name" value="TPP_ENZYMES"/>
    <property type="match status" value="1"/>
</dbReference>
<feature type="domain" description="Thiamine pyrophosphate enzyme central" evidence="4">
    <location>
        <begin position="192"/>
        <end position="327"/>
    </location>
</feature>
<feature type="domain" description="Thiamine pyrophosphate enzyme TPP-binding" evidence="5">
    <location>
        <begin position="402"/>
        <end position="548"/>
    </location>
</feature>
<dbReference type="Pfam" id="PF02775">
    <property type="entry name" value="TPP_enzyme_C"/>
    <property type="match status" value="1"/>
</dbReference>
<evidence type="ECO:0000313" key="8">
    <source>
        <dbReference type="Proteomes" id="UP000284841"/>
    </source>
</evidence>
<dbReference type="InterPro" id="IPR012001">
    <property type="entry name" value="Thiamin_PyroP_enz_TPP-bd_dom"/>
</dbReference>
<dbReference type="InterPro" id="IPR029035">
    <property type="entry name" value="DHS-like_NAD/FAD-binding_dom"/>
</dbReference>
<organism evidence="7 8">
    <name type="scientific">Emergencia timonensis</name>
    <dbReference type="NCBI Taxonomy" id="1776384"/>
    <lineage>
        <taxon>Bacteria</taxon>
        <taxon>Bacillati</taxon>
        <taxon>Bacillota</taxon>
        <taxon>Clostridia</taxon>
        <taxon>Peptostreptococcales</taxon>
        <taxon>Anaerovoracaceae</taxon>
        <taxon>Emergencia</taxon>
    </lineage>
</organism>
<accession>A0A415DTT1</accession>
<evidence type="ECO:0000259" key="5">
    <source>
        <dbReference type="Pfam" id="PF02775"/>
    </source>
</evidence>
<dbReference type="GO" id="GO:0050660">
    <property type="term" value="F:flavin adenine dinucleotide binding"/>
    <property type="evidence" value="ECO:0007669"/>
    <property type="project" value="TreeGrafter"/>
</dbReference>
<name>A0A415DTT1_9FIRM</name>
<evidence type="ECO:0000256" key="2">
    <source>
        <dbReference type="ARBA" id="ARBA00023052"/>
    </source>
</evidence>
<dbReference type="InterPro" id="IPR011766">
    <property type="entry name" value="TPP_enzyme_TPP-bd"/>
</dbReference>
<dbReference type="InterPro" id="IPR029061">
    <property type="entry name" value="THDP-binding"/>
</dbReference>
<dbReference type="GO" id="GO:0030976">
    <property type="term" value="F:thiamine pyrophosphate binding"/>
    <property type="evidence" value="ECO:0007669"/>
    <property type="project" value="InterPro"/>
</dbReference>
<dbReference type="Gene3D" id="3.40.50.1220">
    <property type="entry name" value="TPP-binding domain"/>
    <property type="match status" value="1"/>
</dbReference>
<dbReference type="SUPFAM" id="SSF52467">
    <property type="entry name" value="DHS-like NAD/FAD-binding domain"/>
    <property type="match status" value="1"/>
</dbReference>
<dbReference type="SUPFAM" id="SSF52518">
    <property type="entry name" value="Thiamin diphosphate-binding fold (THDP-binding)"/>
    <property type="match status" value="2"/>
</dbReference>
<dbReference type="RefSeq" id="WP_118336675.1">
    <property type="nucleotide sequence ID" value="NZ_AP025567.1"/>
</dbReference>
<evidence type="ECO:0000313" key="7">
    <source>
        <dbReference type="EMBL" id="RHJ83393.1"/>
    </source>
</evidence>
<protein>
    <submittedName>
        <fullName evidence="7">Thiamine pyrophosphate-binding protein</fullName>
    </submittedName>
</protein>
<keyword evidence="2 3" id="KW-0786">Thiamine pyrophosphate</keyword>
<dbReference type="InterPro" id="IPR000399">
    <property type="entry name" value="TPP-bd_CS"/>
</dbReference>
<dbReference type="CDD" id="cd07035">
    <property type="entry name" value="TPP_PYR_POX_like"/>
    <property type="match status" value="1"/>
</dbReference>
<dbReference type="EMBL" id="QRMS01000009">
    <property type="protein sequence ID" value="RHJ83393.1"/>
    <property type="molecule type" value="Genomic_DNA"/>
</dbReference>
<keyword evidence="8" id="KW-1185">Reference proteome</keyword>
<evidence type="ECO:0000256" key="1">
    <source>
        <dbReference type="ARBA" id="ARBA00007812"/>
    </source>
</evidence>
<dbReference type="STRING" id="1776384.GCA_900086585_01484"/>
<dbReference type="OrthoDB" id="4494979at2"/>
<comment type="similarity">
    <text evidence="1 3">Belongs to the TPP enzyme family.</text>
</comment>
<evidence type="ECO:0000259" key="4">
    <source>
        <dbReference type="Pfam" id="PF00205"/>
    </source>
</evidence>
<dbReference type="GO" id="GO:0003984">
    <property type="term" value="F:acetolactate synthase activity"/>
    <property type="evidence" value="ECO:0007669"/>
    <property type="project" value="TreeGrafter"/>
</dbReference>
<dbReference type="PANTHER" id="PTHR18968">
    <property type="entry name" value="THIAMINE PYROPHOSPHATE ENZYMES"/>
    <property type="match status" value="1"/>
</dbReference>
<dbReference type="Proteomes" id="UP000284841">
    <property type="component" value="Unassembled WGS sequence"/>
</dbReference>
<evidence type="ECO:0000259" key="6">
    <source>
        <dbReference type="Pfam" id="PF02776"/>
    </source>
</evidence>
<dbReference type="InterPro" id="IPR012000">
    <property type="entry name" value="Thiamin_PyroP_enz_cen_dom"/>
</dbReference>
<feature type="domain" description="Thiamine pyrophosphate enzyme N-terminal TPP-binding" evidence="6">
    <location>
        <begin position="5"/>
        <end position="109"/>
    </location>
</feature>
<sequence>MKKVKGSKALIELLKHHGTECVFGIPGATEIFFMEELERTPEIKFILALNEMVCVGAAEGYGRAKGKPAVLNLHTGPGMAAAMPLLLNAKYGKVPMVILVGQNDTRLLVKDPQLSGDIVSMAKPVVKWATEIHRGQDIPVAVNRAFKMAMQPPMGPVAVSIPSDLMNEEVQLDLRSLPPYGYNAGRGDSHQIAHAKSLILQAENPVLLVQEGVARNRALAETVKFAELLGAPVYQIWMGDVNFPVRHPQYRGDIDSTSPQMVRVLRESDLLIEIGGQLFNDAFYSDAEVLPEALPVVQIDDDPWELGKNFPVDCPIQGDIREVLAELNGLLEKEYDLAEKAAKRRKLLAAESERQQEALSNKIEAEKNRQPVAVTALMAGVSAAMTDKTYIVDDCWSSSAMLRAIVDFKDEKSLYRPRNGGSIGFGLPGGLGVKLACPEKEVLVLSGDGSAAWSMQTFWTAAHYRIPVIMIITNNGTYRQVKNVRKRILGDYPLNEPHLGMEIDNPVISFMALAKSMGVSGCQVHKAVELSKAIENGRNCKEPYLIEVFVENRPD</sequence>
<evidence type="ECO:0000256" key="3">
    <source>
        <dbReference type="RuleBase" id="RU362132"/>
    </source>
</evidence>
<dbReference type="Pfam" id="PF02776">
    <property type="entry name" value="TPP_enzyme_N"/>
    <property type="match status" value="1"/>
</dbReference>
<dbReference type="GO" id="GO:0000287">
    <property type="term" value="F:magnesium ion binding"/>
    <property type="evidence" value="ECO:0007669"/>
    <property type="project" value="InterPro"/>
</dbReference>
<dbReference type="Pfam" id="PF00205">
    <property type="entry name" value="TPP_enzyme_M"/>
    <property type="match status" value="1"/>
</dbReference>
<dbReference type="CDD" id="cd02002">
    <property type="entry name" value="TPP_BFDC"/>
    <property type="match status" value="1"/>
</dbReference>
<comment type="caution">
    <text evidence="7">The sequence shown here is derived from an EMBL/GenBank/DDBJ whole genome shotgun (WGS) entry which is preliminary data.</text>
</comment>
<dbReference type="InterPro" id="IPR045229">
    <property type="entry name" value="TPP_enz"/>
</dbReference>
<gene>
    <name evidence="7" type="ORF">DW099_18935</name>
</gene>
<proteinExistence type="inferred from homology"/>
<dbReference type="AlphaFoldDB" id="A0A415DTT1"/>
<reference evidence="7 8" key="1">
    <citation type="submission" date="2018-08" db="EMBL/GenBank/DDBJ databases">
        <title>A genome reference for cultivated species of the human gut microbiota.</title>
        <authorList>
            <person name="Zou Y."/>
            <person name="Xue W."/>
            <person name="Luo G."/>
        </authorList>
    </citation>
    <scope>NUCLEOTIDE SEQUENCE [LARGE SCALE GENOMIC DNA]</scope>
    <source>
        <strain evidence="7 8">AM07-24</strain>
    </source>
</reference>